<gene>
    <name evidence="1" type="ORF">SUBVAR_06850</name>
</gene>
<evidence type="ECO:0000313" key="1">
    <source>
        <dbReference type="EMBL" id="EFB74870.1"/>
    </source>
</evidence>
<dbReference type="HOGENOM" id="CLU_729411_0_0_9"/>
<dbReference type="STRING" id="411471.SUBVAR_06850"/>
<protein>
    <submittedName>
        <fullName evidence="1">Uncharacterized protein</fullName>
    </submittedName>
</protein>
<keyword evidence="2" id="KW-1185">Reference proteome</keyword>
<organism evidence="1 2">
    <name type="scientific">Subdoligranulum variabile DSM 15176</name>
    <dbReference type="NCBI Taxonomy" id="411471"/>
    <lineage>
        <taxon>Bacteria</taxon>
        <taxon>Bacillati</taxon>
        <taxon>Bacillota</taxon>
        <taxon>Clostridia</taxon>
        <taxon>Eubacteriales</taxon>
        <taxon>Oscillospiraceae</taxon>
        <taxon>Subdoligranulum</taxon>
    </lineage>
</organism>
<name>D1PR23_9FIRM</name>
<dbReference type="EMBL" id="ACBY02000054">
    <property type="protein sequence ID" value="EFB74870.1"/>
    <property type="molecule type" value="Genomic_DNA"/>
</dbReference>
<dbReference type="AlphaFoldDB" id="D1PR23"/>
<accession>D1PR23</accession>
<dbReference type="Proteomes" id="UP000003438">
    <property type="component" value="Unassembled WGS sequence"/>
</dbReference>
<comment type="caution">
    <text evidence="1">The sequence shown here is derived from an EMBL/GenBank/DDBJ whole genome shotgun (WGS) entry which is preliminary data.</text>
</comment>
<reference evidence="1" key="1">
    <citation type="submission" date="2009-12" db="EMBL/GenBank/DDBJ databases">
        <authorList>
            <person name="Weinstock G."/>
            <person name="Sodergren E."/>
            <person name="Clifton S."/>
            <person name="Fulton L."/>
            <person name="Fulton B."/>
            <person name="Courtney L."/>
            <person name="Fronick C."/>
            <person name="Harrison M."/>
            <person name="Strong C."/>
            <person name="Farmer C."/>
            <person name="Delahaunty K."/>
            <person name="Markovic C."/>
            <person name="Hall O."/>
            <person name="Minx P."/>
            <person name="Tomlinson C."/>
            <person name="Mitreva M."/>
            <person name="Nelson J."/>
            <person name="Hou S."/>
            <person name="Wollam A."/>
            <person name="Pepin K.H."/>
            <person name="Johnson M."/>
            <person name="Bhonagiri V."/>
            <person name="Nash W.E."/>
            <person name="Warren W."/>
            <person name="Chinwalla A."/>
            <person name="Mardis E.R."/>
            <person name="Wilson R.K."/>
        </authorList>
    </citation>
    <scope>NUCLEOTIDE SEQUENCE [LARGE SCALE GENOMIC DNA]</scope>
    <source>
        <strain evidence="1">DSM 15176</strain>
    </source>
</reference>
<sequence>MIIIALLACAVITGILLLQPRTLKVTTGTPLTQAGAYEGPGGGTLYVTPSHRLVGAVTLPETPYGSSFIVVPLDSLQPDFEEMQSFFLGDSMVCDYLEQEDGYFLLVNEREKVVYRNADILDWCTLFWLDCSDGTMTTLDKMEAAGIPSFLESADGEVLLGWQGRDSAYINHYDSTTRQRTAIQPVEVRLTFSTPLGGGQYLGFWRDYGGNFQESSLDVKKQLAWVDEEGNLLDSYPCDKDYHVTGTCVVGDRGYALLHHDHRQRCRLLTMNLDRENRKLVNVRYYTLPRIGNSKFTDYDDLVWNEDAGLQLLFLSPYTWDSGASILGTATILDDGTNPPELELHTYWAPQRYLPNGAFQQNGETFYQFSTGSKRVFFQ</sequence>
<evidence type="ECO:0000313" key="2">
    <source>
        <dbReference type="Proteomes" id="UP000003438"/>
    </source>
</evidence>
<proteinExistence type="predicted"/>